<dbReference type="PROSITE" id="PS50958">
    <property type="entry name" value="SMB_2"/>
    <property type="match status" value="1"/>
</dbReference>
<dbReference type="EMBL" id="CASHTH010002637">
    <property type="protein sequence ID" value="CAI8033012.1"/>
    <property type="molecule type" value="Genomic_DNA"/>
</dbReference>
<evidence type="ECO:0000256" key="7">
    <source>
        <dbReference type="SAM" id="MobiDB-lite"/>
    </source>
</evidence>
<evidence type="ECO:0000313" key="11">
    <source>
        <dbReference type="EMBL" id="CAI8033012.1"/>
    </source>
</evidence>
<keyword evidence="12" id="KW-1185">Reference proteome</keyword>
<name>A0AA35X092_GEOBA</name>
<evidence type="ECO:0000256" key="9">
    <source>
        <dbReference type="SAM" id="SignalP"/>
    </source>
</evidence>
<evidence type="ECO:0000256" key="3">
    <source>
        <dbReference type="ARBA" id="ARBA00022737"/>
    </source>
</evidence>
<keyword evidence="4" id="KW-1015">Disulfide bond</keyword>
<dbReference type="PROSITE" id="PS51120">
    <property type="entry name" value="LDLRB"/>
    <property type="match status" value="7"/>
</dbReference>
<comment type="caution">
    <text evidence="11">The sequence shown here is derived from an EMBL/GenBank/DDBJ whole genome shotgun (WGS) entry which is preliminary data.</text>
</comment>
<dbReference type="Proteomes" id="UP001174909">
    <property type="component" value="Unassembled WGS sequence"/>
</dbReference>
<dbReference type="InterPro" id="IPR011042">
    <property type="entry name" value="6-blade_b-propeller_TolB-like"/>
</dbReference>
<dbReference type="SMART" id="SM00181">
    <property type="entry name" value="EGF"/>
    <property type="match status" value="2"/>
</dbReference>
<gene>
    <name evidence="11" type="ORF">GBAR_LOCUS18621</name>
</gene>
<dbReference type="PANTHER" id="PTHR46513">
    <property type="entry name" value="VITELLOGENIN RECEPTOR-LIKE PROTEIN-RELATED-RELATED"/>
    <property type="match status" value="1"/>
</dbReference>
<reference evidence="11" key="1">
    <citation type="submission" date="2023-03" db="EMBL/GenBank/DDBJ databases">
        <authorList>
            <person name="Steffen K."/>
            <person name="Cardenas P."/>
        </authorList>
    </citation>
    <scope>NUCLEOTIDE SEQUENCE</scope>
</reference>
<dbReference type="SUPFAM" id="SSF63825">
    <property type="entry name" value="YWTD domain"/>
    <property type="match status" value="2"/>
</dbReference>
<evidence type="ECO:0000259" key="10">
    <source>
        <dbReference type="PROSITE" id="PS50958"/>
    </source>
</evidence>
<keyword evidence="3" id="KW-0677">Repeat</keyword>
<evidence type="ECO:0000256" key="8">
    <source>
        <dbReference type="SAM" id="Phobius"/>
    </source>
</evidence>
<feature type="repeat" description="LDL-receptor class B" evidence="6">
    <location>
        <begin position="160"/>
        <end position="203"/>
    </location>
</feature>
<dbReference type="InterPro" id="IPR050778">
    <property type="entry name" value="Cueball_EGF_LRP_Nidogen"/>
</dbReference>
<feature type="signal peptide" evidence="9">
    <location>
        <begin position="1"/>
        <end position="24"/>
    </location>
</feature>
<organism evidence="11 12">
    <name type="scientific">Geodia barretti</name>
    <name type="common">Barrett's horny sponge</name>
    <dbReference type="NCBI Taxonomy" id="519541"/>
    <lineage>
        <taxon>Eukaryota</taxon>
        <taxon>Metazoa</taxon>
        <taxon>Porifera</taxon>
        <taxon>Demospongiae</taxon>
        <taxon>Heteroscleromorpha</taxon>
        <taxon>Tetractinellida</taxon>
        <taxon>Astrophorina</taxon>
        <taxon>Geodiidae</taxon>
        <taxon>Geodia</taxon>
    </lineage>
</organism>
<feature type="region of interest" description="Disordered" evidence="7">
    <location>
        <begin position="826"/>
        <end position="850"/>
    </location>
</feature>
<evidence type="ECO:0000256" key="2">
    <source>
        <dbReference type="ARBA" id="ARBA00022729"/>
    </source>
</evidence>
<feature type="chain" id="PRO_5041280420" evidence="9">
    <location>
        <begin position="25"/>
        <end position="850"/>
    </location>
</feature>
<dbReference type="InterPro" id="IPR000742">
    <property type="entry name" value="EGF"/>
</dbReference>
<evidence type="ECO:0000313" key="12">
    <source>
        <dbReference type="Proteomes" id="UP001174909"/>
    </source>
</evidence>
<evidence type="ECO:0000256" key="1">
    <source>
        <dbReference type="ARBA" id="ARBA00022536"/>
    </source>
</evidence>
<feature type="repeat" description="LDL-receptor class B" evidence="6">
    <location>
        <begin position="492"/>
        <end position="535"/>
    </location>
</feature>
<feature type="repeat" description="LDL-receptor class B" evidence="6">
    <location>
        <begin position="580"/>
        <end position="622"/>
    </location>
</feature>
<keyword evidence="1" id="KW-0245">EGF-like domain</keyword>
<feature type="repeat" description="LDL-receptor class B" evidence="6">
    <location>
        <begin position="73"/>
        <end position="115"/>
    </location>
</feature>
<feature type="repeat" description="LDL-receptor class B" evidence="6">
    <location>
        <begin position="204"/>
        <end position="247"/>
    </location>
</feature>
<dbReference type="Gene3D" id="2.120.10.30">
    <property type="entry name" value="TolB, C-terminal domain"/>
    <property type="match status" value="2"/>
</dbReference>
<dbReference type="InterPro" id="IPR000033">
    <property type="entry name" value="LDLR_classB_rpt"/>
</dbReference>
<feature type="repeat" description="LDL-receptor class B" evidence="6">
    <location>
        <begin position="536"/>
        <end position="579"/>
    </location>
</feature>
<dbReference type="InterPro" id="IPR001212">
    <property type="entry name" value="Somatomedin_B_dom"/>
</dbReference>
<dbReference type="Pfam" id="PF14670">
    <property type="entry name" value="FXa_inhibition"/>
    <property type="match status" value="1"/>
</dbReference>
<proteinExistence type="predicted"/>
<accession>A0AA35X092</accession>
<sequence length="850" mass="94559">MLWRDVTGVFWCSIAMTLLKTCDSTTDSREEPFILLGNGNTIQWISLDGSEGLPLLNDTDYDIIGVDYDIREGWMFWTDVASRTISKAKLDGSNVTILVSDSMRVPDGLAWDWATKKVYWSDAGRKRIEVYDPLRNVRQLLKSTGSQSLPRDIAVDPTTGWLFWTDWGGSPKVERMSMDGTAHTTIISTDIVWPSGLAIDYATHTLFWSDASLDKLESSDFDGQHRRILLERRFIFYPFGLAFFNSTLYWGDWVVGFVYRLSVVDPTDYNYVRPVLESEPTGLKVVSKVNQPQVETPCSTANGECSHLCLISATSPSGYSCACPRHFRLGQNRRDCYSGKQGSEPTAATTEVPPTKGSCVQANYTACCTSDNCQGLPPVCTCSAECHSLGTCCPDIEIICPLSPPPKGFLVVANEDGLVRLELDGRSQSVLVRGERHTTAIDYDLSSNTLFWSDVVLGRIRRSFLNGSDVTTVIGSGRTESPEGIAVDWVNQMLYWTDARAKRIEVFDLEKGHRRLLITTGEGTLPRTIIVDPTTRWLYWSDWGEKALIERASMDGQQRRPIVSSNLVWPNGLAIDIQSQSLYWADAMLDKIESSNADGTNRHVLTTIGIFHPFSLTVHEAQLYWSDWEMDVILTGSSDIYLNARLLARLNGSRPMGIKAVSSANQPSVPNPCLINATCSHMCLLSSISEKGFACVCPQGWKMKHNSSSQCTILQHPGTLRSESSREASGTAGVKVVHRSVTVKTPKETMSENSQDFQLEVLPLTLMAAIVLLSVIVIVMSSFLIARLRTRRRKRITFLERRCIAIPNIYSTVHSIQSEMTSFQTEMTSSVTEMTSSQSEMTSSQTSPIP</sequence>
<evidence type="ECO:0000256" key="5">
    <source>
        <dbReference type="ARBA" id="ARBA00023180"/>
    </source>
</evidence>
<dbReference type="FunFam" id="2.120.10.30:FF:000241">
    <property type="entry name" value="Low-density lipoprotein receptor-related protein 6"/>
    <property type="match status" value="2"/>
</dbReference>
<keyword evidence="2 9" id="KW-0732">Signal</keyword>
<evidence type="ECO:0000256" key="4">
    <source>
        <dbReference type="ARBA" id="ARBA00023157"/>
    </source>
</evidence>
<dbReference type="PANTHER" id="PTHR46513:SF13">
    <property type="entry name" value="EGF-LIKE DOMAIN-CONTAINING PROTEIN"/>
    <property type="match status" value="1"/>
</dbReference>
<keyword evidence="8" id="KW-0812">Transmembrane</keyword>
<keyword evidence="8" id="KW-1133">Transmembrane helix</keyword>
<protein>
    <submittedName>
        <fullName evidence="11">Low-density lipoprotein receptor-related protein 2</fullName>
    </submittedName>
</protein>
<feature type="repeat" description="LDL-receptor class B" evidence="6">
    <location>
        <begin position="448"/>
        <end position="491"/>
    </location>
</feature>
<feature type="transmembrane region" description="Helical" evidence="8">
    <location>
        <begin position="761"/>
        <end position="786"/>
    </location>
</feature>
<keyword evidence="5" id="KW-0325">Glycoprotein</keyword>
<keyword evidence="11" id="KW-0449">Lipoprotein</keyword>
<keyword evidence="11" id="KW-0675">Receptor</keyword>
<dbReference type="AlphaFoldDB" id="A0AA35X092"/>
<dbReference type="Pfam" id="PF00058">
    <property type="entry name" value="Ldl_recept_b"/>
    <property type="match status" value="6"/>
</dbReference>
<evidence type="ECO:0000256" key="6">
    <source>
        <dbReference type="PROSITE-ProRule" id="PRU00461"/>
    </source>
</evidence>
<feature type="domain" description="SMB" evidence="10">
    <location>
        <begin position="355"/>
        <end position="405"/>
    </location>
</feature>
<dbReference type="SMART" id="SM00135">
    <property type="entry name" value="LY"/>
    <property type="match status" value="10"/>
</dbReference>
<keyword evidence="8" id="KW-0472">Membrane</keyword>